<keyword evidence="3 6" id="KW-0479">Metal-binding</keyword>
<dbReference type="GO" id="GO:0020037">
    <property type="term" value="F:heme binding"/>
    <property type="evidence" value="ECO:0007669"/>
    <property type="project" value="InterPro"/>
</dbReference>
<dbReference type="AlphaFoldDB" id="A0A502G235"/>
<dbReference type="InterPro" id="IPR009056">
    <property type="entry name" value="Cyt_c-like_dom"/>
</dbReference>
<dbReference type="Proteomes" id="UP000317078">
    <property type="component" value="Unassembled WGS sequence"/>
</dbReference>
<dbReference type="PRINTS" id="PR00604">
    <property type="entry name" value="CYTCHRMECIAB"/>
</dbReference>
<proteinExistence type="predicted"/>
<evidence type="ECO:0000313" key="9">
    <source>
        <dbReference type="Proteomes" id="UP000317078"/>
    </source>
</evidence>
<organism evidence="8 9">
    <name type="scientific">Muricoccus nepalensis</name>
    <dbReference type="NCBI Taxonomy" id="1854500"/>
    <lineage>
        <taxon>Bacteria</taxon>
        <taxon>Pseudomonadati</taxon>
        <taxon>Pseudomonadota</taxon>
        <taxon>Alphaproteobacteria</taxon>
        <taxon>Acetobacterales</taxon>
        <taxon>Roseomonadaceae</taxon>
        <taxon>Muricoccus</taxon>
    </lineage>
</organism>
<sequence>MRRSYALAAAACCAVIGLSTLYLWSESPDPRPQVDPGTPITALLADADAGRGARLFHQCTACHTIRQGSPDLDGPNLYGVLGAPVAGNRPRYGYSAALRSAGGRWDVERMDDWLRSPRGTVPGTRMAFQGIPAARDRADLIAYLDTEGPAPLFSPSSP</sequence>
<evidence type="ECO:0000256" key="5">
    <source>
        <dbReference type="ARBA" id="ARBA00023004"/>
    </source>
</evidence>
<evidence type="ECO:0000256" key="4">
    <source>
        <dbReference type="ARBA" id="ARBA00022982"/>
    </source>
</evidence>
<gene>
    <name evidence="8" type="ORF">EAH89_13450</name>
</gene>
<dbReference type="InterPro" id="IPR036909">
    <property type="entry name" value="Cyt_c-like_dom_sf"/>
</dbReference>
<dbReference type="SUPFAM" id="SSF46626">
    <property type="entry name" value="Cytochrome c"/>
    <property type="match status" value="1"/>
</dbReference>
<comment type="caution">
    <text evidence="8">The sequence shown here is derived from an EMBL/GenBank/DDBJ whole genome shotgun (WGS) entry which is preliminary data.</text>
</comment>
<evidence type="ECO:0000256" key="2">
    <source>
        <dbReference type="ARBA" id="ARBA00022617"/>
    </source>
</evidence>
<evidence type="ECO:0000256" key="6">
    <source>
        <dbReference type="PROSITE-ProRule" id="PRU00433"/>
    </source>
</evidence>
<feature type="domain" description="Cytochrome c" evidence="7">
    <location>
        <begin position="47"/>
        <end position="148"/>
    </location>
</feature>
<protein>
    <submittedName>
        <fullName evidence="8">Cytochrome c family protein</fullName>
    </submittedName>
</protein>
<dbReference type="Gene3D" id="1.10.760.10">
    <property type="entry name" value="Cytochrome c-like domain"/>
    <property type="match status" value="1"/>
</dbReference>
<keyword evidence="1" id="KW-0813">Transport</keyword>
<dbReference type="GO" id="GO:0046872">
    <property type="term" value="F:metal ion binding"/>
    <property type="evidence" value="ECO:0007669"/>
    <property type="project" value="UniProtKB-KW"/>
</dbReference>
<dbReference type="GO" id="GO:0009055">
    <property type="term" value="F:electron transfer activity"/>
    <property type="evidence" value="ECO:0007669"/>
    <property type="project" value="InterPro"/>
</dbReference>
<name>A0A502G235_9PROT</name>
<dbReference type="EMBL" id="RCZP01000011">
    <property type="protein sequence ID" value="TPG55938.1"/>
    <property type="molecule type" value="Genomic_DNA"/>
</dbReference>
<evidence type="ECO:0000259" key="7">
    <source>
        <dbReference type="PROSITE" id="PS51007"/>
    </source>
</evidence>
<dbReference type="InterPro" id="IPR002327">
    <property type="entry name" value="Cyt_c_1A/1B"/>
</dbReference>
<reference evidence="8 9" key="1">
    <citation type="journal article" date="2019" name="Environ. Microbiol.">
        <title>Species interactions and distinct microbial communities in high Arctic permafrost affected cryosols are associated with the CH4 and CO2 gas fluxes.</title>
        <authorList>
            <person name="Altshuler I."/>
            <person name="Hamel J."/>
            <person name="Turney S."/>
            <person name="Magnuson E."/>
            <person name="Levesque R."/>
            <person name="Greer C."/>
            <person name="Whyte L.G."/>
        </authorList>
    </citation>
    <scope>NUCLEOTIDE SEQUENCE [LARGE SCALE GENOMIC DNA]</scope>
    <source>
        <strain evidence="8 9">S9.3B</strain>
    </source>
</reference>
<accession>A0A502G235</accession>
<keyword evidence="4" id="KW-0249">Electron transport</keyword>
<dbReference type="PANTHER" id="PTHR11961">
    <property type="entry name" value="CYTOCHROME C"/>
    <property type="match status" value="1"/>
</dbReference>
<dbReference type="OrthoDB" id="9805828at2"/>
<evidence type="ECO:0000256" key="1">
    <source>
        <dbReference type="ARBA" id="ARBA00022448"/>
    </source>
</evidence>
<keyword evidence="5 6" id="KW-0408">Iron</keyword>
<evidence type="ECO:0000256" key="3">
    <source>
        <dbReference type="ARBA" id="ARBA00022723"/>
    </source>
</evidence>
<keyword evidence="9" id="KW-1185">Reference proteome</keyword>
<evidence type="ECO:0000313" key="8">
    <source>
        <dbReference type="EMBL" id="TPG55938.1"/>
    </source>
</evidence>
<dbReference type="PROSITE" id="PS51007">
    <property type="entry name" value="CYTC"/>
    <property type="match status" value="1"/>
</dbReference>
<keyword evidence="2 6" id="KW-0349">Heme</keyword>